<dbReference type="eggNOG" id="COG0784">
    <property type="taxonomic scope" value="Bacteria"/>
</dbReference>
<feature type="modified residue" description="4-aspartylphosphate" evidence="5">
    <location>
        <position position="875"/>
    </location>
</feature>
<dbReference type="Gene3D" id="1.10.287.130">
    <property type="match status" value="1"/>
</dbReference>
<sequence length="955" mass="103782">MNTLSSAYFVIPGGISLRRHCFSITVAVLAFLVLLPSCFIGLSPVWAAEVCVLDAKKEYHDLRPFMEFMEDADRSLSIDQAAAPALADRFGLPPKGHFNFGLTSSALWFRFTIVDHPSNSAEGRLPSLWIFDPGWQFYDTIDLYVPEPDATGGWRTYSAGRLPSVPGAPDKRFFKLPVGLGEPTTCYLRVTGIRPIMVAPHLASLDSTLRVNGFKTLGVALLIGFFATLMLGNLAIYLYTGNSKYKWFVLSNLTFASFVATTNYQHLFVVKNLPTVIMTVGLVGQAIVATTVRQFFEISKHNKKINAILLICVWAVLGVSASAFALPEEIHPKLSIYAVMPLTLVVFLACFDCLKRDRVPALIFMGAWLGATLAAFTYNWAIKGGLSFVHPSFMWVSFVVEAMCMSILLAYNIETLSAQRQAAEAMAQTRSSFLASMSHEIRTPMTAVLGFLNLSLHLRAQGQLRQYLLKINAAANHLMGIINDILDLAKIEAGKVELEAKPFEVETLLQDTADLLVSGAFENGNELVVSVQPGLPRRVTGDSLRLKQVLLNLSSNAVKFTHGGTVRLAVHAAADATPVHDAVTLRFEVSDTGIGIDPAVLPRLFTSFEQADAATARVYGGTGLGLSISRRLVQIMGGDITVRSRPGEGSIFEFTVVFGPDPQDEVRGEANAAGHGSLNVLVVEDNPASRAAMEEVATCLGLRHRFAGTAAEASQLGDAENFDLILVDWNLPDMIGPEAVTLLRSSERTARVPVALMASPARPEMENLRLQGSGVQGILAKPFTASAVEVLLRQIASSDKSAALADAHTLADAPYDLEQAQGLRVLLAEDNLFNQELLGVILTEAGVEMEIADNGAEAVRRVTEGGAPLDVVLMDVHMPLMDGFEATRTIRNDQRFSGLPIIAMTADITAEDKARCLEAGMDDHLTKPVDTDELFRILVKWGRKAQGEQNGQRHE</sequence>
<evidence type="ECO:0000256" key="3">
    <source>
        <dbReference type="ARBA" id="ARBA00022553"/>
    </source>
</evidence>
<dbReference type="InterPro" id="IPR001789">
    <property type="entry name" value="Sig_transdc_resp-reg_receiver"/>
</dbReference>
<keyword evidence="6" id="KW-1133">Transmembrane helix</keyword>
<keyword evidence="9" id="KW-0418">Kinase</keyword>
<evidence type="ECO:0000256" key="2">
    <source>
        <dbReference type="ARBA" id="ARBA00012438"/>
    </source>
</evidence>
<evidence type="ECO:0000259" key="8">
    <source>
        <dbReference type="PROSITE" id="PS50110"/>
    </source>
</evidence>
<feature type="transmembrane region" description="Helical" evidence="6">
    <location>
        <begin position="276"/>
        <end position="296"/>
    </location>
</feature>
<dbReference type="Gene3D" id="2.60.40.2380">
    <property type="match status" value="1"/>
</dbReference>
<dbReference type="SMART" id="SM00448">
    <property type="entry name" value="REC"/>
    <property type="match status" value="2"/>
</dbReference>
<feature type="domain" description="Response regulatory" evidence="8">
    <location>
        <begin position="824"/>
        <end position="942"/>
    </location>
</feature>
<dbReference type="SUPFAM" id="SSF52172">
    <property type="entry name" value="CheY-like"/>
    <property type="match status" value="2"/>
</dbReference>
<dbReference type="PROSITE" id="PS50110">
    <property type="entry name" value="RESPONSE_REGULATORY"/>
    <property type="match status" value="2"/>
</dbReference>
<feature type="transmembrane region" description="Helical" evidence="6">
    <location>
        <begin position="217"/>
        <end position="240"/>
    </location>
</feature>
<dbReference type="Pfam" id="PF07696">
    <property type="entry name" value="7TMR-DISMED2"/>
    <property type="match status" value="1"/>
</dbReference>
<protein>
    <recommendedName>
        <fullName evidence="2">histidine kinase</fullName>
        <ecNumber evidence="2">2.7.13.3</ecNumber>
    </recommendedName>
</protein>
<dbReference type="Pfam" id="PF00512">
    <property type="entry name" value="HisKA"/>
    <property type="match status" value="1"/>
</dbReference>
<feature type="domain" description="Response regulatory" evidence="8">
    <location>
        <begin position="679"/>
        <end position="796"/>
    </location>
</feature>
<organism evidence="9 10">
    <name type="scientific">Desulfomicrobium baculatum (strain DSM 4028 / VKM B-1378 / X)</name>
    <name type="common">Desulfovibrio baculatus</name>
    <dbReference type="NCBI Taxonomy" id="525897"/>
    <lineage>
        <taxon>Bacteria</taxon>
        <taxon>Pseudomonadati</taxon>
        <taxon>Thermodesulfobacteriota</taxon>
        <taxon>Desulfovibrionia</taxon>
        <taxon>Desulfovibrionales</taxon>
        <taxon>Desulfomicrobiaceae</taxon>
        <taxon>Desulfomicrobium</taxon>
    </lineage>
</organism>
<dbReference type="PANTHER" id="PTHR45339">
    <property type="entry name" value="HYBRID SIGNAL TRANSDUCTION HISTIDINE KINASE J"/>
    <property type="match status" value="1"/>
</dbReference>
<dbReference type="InterPro" id="IPR003661">
    <property type="entry name" value="HisK_dim/P_dom"/>
</dbReference>
<comment type="catalytic activity">
    <reaction evidence="1">
        <text>ATP + protein L-histidine = ADP + protein N-phospho-L-histidine.</text>
        <dbReference type="EC" id="2.7.13.3"/>
    </reaction>
</comment>
<dbReference type="HOGENOM" id="CLU_000445_105_0_7"/>
<dbReference type="SMART" id="SM00387">
    <property type="entry name" value="HATPase_c"/>
    <property type="match status" value="1"/>
</dbReference>
<dbReference type="CDD" id="cd17546">
    <property type="entry name" value="REC_hyHK_CKI1_RcsC-like"/>
    <property type="match status" value="2"/>
</dbReference>
<dbReference type="InterPro" id="IPR004358">
    <property type="entry name" value="Sig_transdc_His_kin-like_C"/>
</dbReference>
<dbReference type="SUPFAM" id="SSF55874">
    <property type="entry name" value="ATPase domain of HSP90 chaperone/DNA topoisomerase II/histidine kinase"/>
    <property type="match status" value="1"/>
</dbReference>
<dbReference type="PROSITE" id="PS50109">
    <property type="entry name" value="HIS_KIN"/>
    <property type="match status" value="1"/>
</dbReference>
<keyword evidence="6" id="KW-0472">Membrane</keyword>
<dbReference type="InterPro" id="IPR011622">
    <property type="entry name" value="7TMR_DISM_rcpt_extracell_dom2"/>
</dbReference>
<feature type="transmembrane region" description="Helical" evidence="6">
    <location>
        <begin position="247"/>
        <end position="264"/>
    </location>
</feature>
<evidence type="ECO:0000259" key="7">
    <source>
        <dbReference type="PROSITE" id="PS50109"/>
    </source>
</evidence>
<dbReference type="eggNOG" id="COG0745">
    <property type="taxonomic scope" value="Bacteria"/>
</dbReference>
<feature type="transmembrane region" description="Helical" evidence="6">
    <location>
        <begin position="308"/>
        <end position="328"/>
    </location>
</feature>
<evidence type="ECO:0000313" key="10">
    <source>
        <dbReference type="Proteomes" id="UP000002216"/>
    </source>
</evidence>
<feature type="domain" description="Histidine kinase" evidence="7">
    <location>
        <begin position="436"/>
        <end position="660"/>
    </location>
</feature>
<dbReference type="InterPro" id="IPR036890">
    <property type="entry name" value="HATPase_C_sf"/>
</dbReference>
<dbReference type="Proteomes" id="UP000002216">
    <property type="component" value="Chromosome"/>
</dbReference>
<dbReference type="CDD" id="cd00082">
    <property type="entry name" value="HisKA"/>
    <property type="match status" value="1"/>
</dbReference>
<dbReference type="GO" id="GO:0000155">
    <property type="term" value="F:phosphorelay sensor kinase activity"/>
    <property type="evidence" value="ECO:0007669"/>
    <property type="project" value="InterPro"/>
</dbReference>
<evidence type="ECO:0000256" key="4">
    <source>
        <dbReference type="ARBA" id="ARBA00023012"/>
    </source>
</evidence>
<keyword evidence="4" id="KW-0902">Two-component regulatory system</keyword>
<dbReference type="InterPro" id="IPR005467">
    <property type="entry name" value="His_kinase_dom"/>
</dbReference>
<accession>C7LWD4</accession>
<dbReference type="InterPro" id="IPR011623">
    <property type="entry name" value="7TMR_DISM_rcpt_extracell_dom1"/>
</dbReference>
<dbReference type="Gene3D" id="3.30.565.10">
    <property type="entry name" value="Histidine kinase-like ATPase, C-terminal domain"/>
    <property type="match status" value="1"/>
</dbReference>
<dbReference type="STRING" id="525897.Dbac_0501"/>
<evidence type="ECO:0000313" key="9">
    <source>
        <dbReference type="EMBL" id="ACU88626.1"/>
    </source>
</evidence>
<dbReference type="Pfam" id="PF07695">
    <property type="entry name" value="7TMR-DISM_7TM"/>
    <property type="match status" value="1"/>
</dbReference>
<gene>
    <name evidence="9" type="ordered locus">Dbac_0501</name>
</gene>
<dbReference type="InterPro" id="IPR003594">
    <property type="entry name" value="HATPase_dom"/>
</dbReference>
<dbReference type="PRINTS" id="PR00344">
    <property type="entry name" value="BCTRLSENSOR"/>
</dbReference>
<evidence type="ECO:0000256" key="6">
    <source>
        <dbReference type="SAM" id="Phobius"/>
    </source>
</evidence>
<dbReference type="Gene3D" id="3.40.50.2300">
    <property type="match status" value="2"/>
</dbReference>
<dbReference type="SMART" id="SM00388">
    <property type="entry name" value="HisKA"/>
    <property type="match status" value="1"/>
</dbReference>
<name>C7LWD4_DESBD</name>
<dbReference type="EC" id="2.7.13.3" evidence="2"/>
<dbReference type="PANTHER" id="PTHR45339:SF1">
    <property type="entry name" value="HYBRID SIGNAL TRANSDUCTION HISTIDINE KINASE J"/>
    <property type="match status" value="1"/>
</dbReference>
<evidence type="ECO:0000256" key="5">
    <source>
        <dbReference type="PROSITE-ProRule" id="PRU00169"/>
    </source>
</evidence>
<proteinExistence type="predicted"/>
<dbReference type="AlphaFoldDB" id="C7LWD4"/>
<keyword evidence="3 5" id="KW-0597">Phosphoprotein</keyword>
<dbReference type="InterPro" id="IPR011006">
    <property type="entry name" value="CheY-like_superfamily"/>
</dbReference>
<feature type="modified residue" description="4-aspartylphosphate" evidence="5">
    <location>
        <position position="728"/>
    </location>
</feature>
<dbReference type="Pfam" id="PF02518">
    <property type="entry name" value="HATPase_c"/>
    <property type="match status" value="1"/>
</dbReference>
<dbReference type="SUPFAM" id="SSF47384">
    <property type="entry name" value="Homodimeric domain of signal transducing histidine kinase"/>
    <property type="match status" value="1"/>
</dbReference>
<dbReference type="KEGG" id="dba:Dbac_0501"/>
<feature type="transmembrane region" description="Helical" evidence="6">
    <location>
        <begin position="334"/>
        <end position="354"/>
    </location>
</feature>
<dbReference type="InterPro" id="IPR036097">
    <property type="entry name" value="HisK_dim/P_sf"/>
</dbReference>
<dbReference type="Pfam" id="PF00072">
    <property type="entry name" value="Response_reg"/>
    <property type="match status" value="2"/>
</dbReference>
<keyword evidence="10" id="KW-1185">Reference proteome</keyword>
<reference evidence="9 10" key="1">
    <citation type="journal article" date="2009" name="Stand. Genomic Sci.">
        <title>Complete genome sequence of Desulfomicrobium baculatum type strain (X).</title>
        <authorList>
            <person name="Copeland A."/>
            <person name="Spring S."/>
            <person name="Goker M."/>
            <person name="Schneider S."/>
            <person name="Lapidus A."/>
            <person name="Del Rio T.G."/>
            <person name="Tice H."/>
            <person name="Cheng J.F."/>
            <person name="Chen F."/>
            <person name="Nolan M."/>
            <person name="Bruce D."/>
            <person name="Goodwin L."/>
            <person name="Pitluck S."/>
            <person name="Ivanova N."/>
            <person name="Mavrommatis K."/>
            <person name="Ovchinnikova G."/>
            <person name="Pati A."/>
            <person name="Chen A."/>
            <person name="Palaniappan K."/>
            <person name="Land M."/>
            <person name="Hauser L."/>
            <person name="Chang Y.J."/>
            <person name="Jeffries C.C."/>
            <person name="Meincke L."/>
            <person name="Sims D."/>
            <person name="Brettin T."/>
            <person name="Detter J.C."/>
            <person name="Han C."/>
            <person name="Chain P."/>
            <person name="Bristow J."/>
            <person name="Eisen J.A."/>
            <person name="Markowitz V."/>
            <person name="Hugenholtz P."/>
            <person name="Kyrpides N.C."/>
            <person name="Klenk H.P."/>
            <person name="Lucas S."/>
        </authorList>
    </citation>
    <scope>NUCLEOTIDE SEQUENCE [LARGE SCALE GENOMIC DNA]</scope>
    <source>
        <strain evidence="10">DSM 4028 / VKM B-1378 / X</strain>
    </source>
</reference>
<dbReference type="eggNOG" id="COG2205">
    <property type="taxonomic scope" value="Bacteria"/>
</dbReference>
<dbReference type="CDD" id="cd16922">
    <property type="entry name" value="HATPase_EvgS-ArcB-TorS-like"/>
    <property type="match status" value="1"/>
</dbReference>
<evidence type="ECO:0000256" key="1">
    <source>
        <dbReference type="ARBA" id="ARBA00000085"/>
    </source>
</evidence>
<dbReference type="FunFam" id="3.30.565.10:FF:000010">
    <property type="entry name" value="Sensor histidine kinase RcsC"/>
    <property type="match status" value="1"/>
</dbReference>
<dbReference type="EMBL" id="CP001629">
    <property type="protein sequence ID" value="ACU88626.1"/>
    <property type="molecule type" value="Genomic_DNA"/>
</dbReference>
<keyword evidence="9" id="KW-0808">Transferase</keyword>
<keyword evidence="6" id="KW-0812">Transmembrane</keyword>
<feature type="transmembrane region" description="Helical" evidence="6">
    <location>
        <begin position="361"/>
        <end position="381"/>
    </location>
</feature>